<evidence type="ECO:0000313" key="5">
    <source>
        <dbReference type="EMBL" id="TMS40184.1"/>
    </source>
</evidence>
<evidence type="ECO:0000256" key="3">
    <source>
        <dbReference type="SAM" id="MobiDB-lite"/>
    </source>
</evidence>
<dbReference type="InterPro" id="IPR042803">
    <property type="entry name" value="TCF19"/>
</dbReference>
<dbReference type="AlphaFoldDB" id="A0A4U8V592"/>
<dbReference type="Gene3D" id="2.60.200.20">
    <property type="match status" value="1"/>
</dbReference>
<reference evidence="5" key="3">
    <citation type="journal article" date="2019" name="G3 (Bethesda)">
        <title>Hybrid Assembly of the Genome of the Entomopathogenic Nematode Steinernema carpocapsae Identifies the X-Chromosome.</title>
        <authorList>
            <person name="Serra L."/>
            <person name="Macchietto M."/>
            <person name="Macias-Munoz A."/>
            <person name="McGill C.J."/>
            <person name="Rodriguez I.M."/>
            <person name="Rodriguez B."/>
            <person name="Murad R."/>
            <person name="Mortazavi A."/>
        </authorList>
    </citation>
    <scope>NUCLEOTIDE SEQUENCE [LARGE SCALE GENOMIC DNA]</scope>
    <source>
        <strain evidence="5">ALL</strain>
    </source>
</reference>
<dbReference type="Pfam" id="PF00498">
    <property type="entry name" value="FHA"/>
    <property type="match status" value="1"/>
</dbReference>
<evidence type="ECO:0000256" key="2">
    <source>
        <dbReference type="ARBA" id="ARBA00023242"/>
    </source>
</evidence>
<dbReference type="PANTHER" id="PTHR15464">
    <property type="entry name" value="TRANSCRIPTION FACTOR 19"/>
    <property type="match status" value="1"/>
</dbReference>
<dbReference type="PANTHER" id="PTHR15464:SF1">
    <property type="entry name" value="TRANSCRIPTION FACTOR 19"/>
    <property type="match status" value="1"/>
</dbReference>
<gene>
    <name evidence="5" type="ORF">L596_006595</name>
</gene>
<feature type="compositionally biased region" description="Low complexity" evidence="3">
    <location>
        <begin position="205"/>
        <end position="216"/>
    </location>
</feature>
<proteinExistence type="predicted"/>
<feature type="domain" description="FHA" evidence="4">
    <location>
        <begin position="36"/>
        <end position="99"/>
    </location>
</feature>
<dbReference type="GO" id="GO:0010468">
    <property type="term" value="P:regulation of gene expression"/>
    <property type="evidence" value="ECO:0007669"/>
    <property type="project" value="InterPro"/>
</dbReference>
<dbReference type="PROSITE" id="PS50006">
    <property type="entry name" value="FHA_DOMAIN"/>
    <property type="match status" value="1"/>
</dbReference>
<dbReference type="CDD" id="cd22685">
    <property type="entry name" value="FHA_TCF19"/>
    <property type="match status" value="1"/>
</dbReference>
<sequence length="285" mass="30479">METTPSASFSIRRNTLSARTVGEFRNCLRLRLDLETKIGRNPEVVDVVLTSHQYSACFSNMISRDHSVIRGLRDQSGKFVRYLITDNSLNGTYINDYRVKDSVELHDNDIIKFGHVNGAAIKAGEHAPQYKAEFAFVFEKCNGTHAYPGFNPDGSRMKHIPNQNQPFLSITSGGAPSQHPFLRDAAAVALAGLAPMTSRTCPAPAAAASQLPSRSAGTTGQVPPVAAATSLGTTNSSTPITVAAAAASSSALAEQLLSGANRSGAFPYFPISNPFPFWPARCCGF</sequence>
<reference evidence="5" key="2">
    <citation type="journal article" date="2015" name="Genome Biol.">
        <title>Comparative genomics of Steinernema reveals deeply conserved gene regulatory networks.</title>
        <authorList>
            <person name="Dillman A.R."/>
            <person name="Macchietto M."/>
            <person name="Porter C.F."/>
            <person name="Rogers A."/>
            <person name="Williams B."/>
            <person name="Antoshechkin I."/>
            <person name="Lee M.M."/>
            <person name="Goodwin Z."/>
            <person name="Lu X."/>
            <person name="Lewis E.E."/>
            <person name="Goodrich-Blair H."/>
            <person name="Stock S.P."/>
            <person name="Adams B.J."/>
            <person name="Sternberg P.W."/>
            <person name="Mortazavi A."/>
        </authorList>
    </citation>
    <scope>NUCLEOTIDE SEQUENCE [LARGE SCALE GENOMIC DNA]</scope>
    <source>
        <strain evidence="5">ALL</strain>
    </source>
</reference>
<comment type="caution">
    <text evidence="5">The sequence shown here is derived from an EMBL/GenBank/DDBJ whole genome shotgun (WGS) entry which is preliminary data.</text>
</comment>
<feature type="region of interest" description="Disordered" evidence="3">
    <location>
        <begin position="205"/>
        <end position="231"/>
    </location>
</feature>
<name>A0A4U8V592_STECR</name>
<dbReference type="OrthoDB" id="436852at2759"/>
<dbReference type="GO" id="GO:0005634">
    <property type="term" value="C:nucleus"/>
    <property type="evidence" value="ECO:0007669"/>
    <property type="project" value="UniProtKB-SubCell"/>
</dbReference>
<dbReference type="SUPFAM" id="SSF49879">
    <property type="entry name" value="SMAD/FHA domain"/>
    <property type="match status" value="1"/>
</dbReference>
<dbReference type="InterPro" id="IPR008984">
    <property type="entry name" value="SMAD_FHA_dom_sf"/>
</dbReference>
<keyword evidence="2" id="KW-0539">Nucleus</keyword>
<protein>
    <recommendedName>
        <fullName evidence="4">FHA domain-containing protein</fullName>
    </recommendedName>
</protein>
<evidence type="ECO:0000259" key="4">
    <source>
        <dbReference type="PROSITE" id="PS50006"/>
    </source>
</evidence>
<reference evidence="5" key="1">
    <citation type="submission" date="2013-11" db="EMBL/GenBank/DDBJ databases">
        <authorList>
            <person name="Sternberg P."/>
            <person name="Dillman A."/>
            <person name="Macchietto M."/>
        </authorList>
    </citation>
    <scope>NUCLEOTIDE SEQUENCE</scope>
    <source>
        <strain evidence="5">ALL</strain>
    </source>
</reference>
<dbReference type="SMART" id="SM00240">
    <property type="entry name" value="FHA"/>
    <property type="match status" value="1"/>
</dbReference>
<dbReference type="STRING" id="34508.A0A4U8V592"/>
<dbReference type="EMBL" id="AZBU02000001">
    <property type="protein sequence ID" value="TMS40184.1"/>
    <property type="molecule type" value="Genomic_DNA"/>
</dbReference>
<evidence type="ECO:0000256" key="1">
    <source>
        <dbReference type="ARBA" id="ARBA00004123"/>
    </source>
</evidence>
<accession>A0A4U8V592</accession>
<comment type="subcellular location">
    <subcellularLocation>
        <location evidence="1">Nucleus</location>
    </subcellularLocation>
</comment>
<organism evidence="5">
    <name type="scientific">Steinernema carpocapsae</name>
    <name type="common">Entomopathogenic nematode</name>
    <dbReference type="NCBI Taxonomy" id="34508"/>
    <lineage>
        <taxon>Eukaryota</taxon>
        <taxon>Metazoa</taxon>
        <taxon>Ecdysozoa</taxon>
        <taxon>Nematoda</taxon>
        <taxon>Chromadorea</taxon>
        <taxon>Rhabditida</taxon>
        <taxon>Tylenchina</taxon>
        <taxon>Panagrolaimomorpha</taxon>
        <taxon>Strongyloidoidea</taxon>
        <taxon>Steinernematidae</taxon>
        <taxon>Steinernema</taxon>
    </lineage>
</organism>
<dbReference type="InterPro" id="IPR000253">
    <property type="entry name" value="FHA_dom"/>
</dbReference>